<dbReference type="Gene3D" id="1.25.40.10">
    <property type="entry name" value="Tetratricopeptide repeat domain"/>
    <property type="match status" value="2"/>
</dbReference>
<dbReference type="Proteomes" id="UP000288716">
    <property type="component" value="Unassembled WGS sequence"/>
</dbReference>
<proteinExistence type="predicted"/>
<comment type="caution">
    <text evidence="5">The sequence shown here is derived from an EMBL/GenBank/DDBJ whole genome shotgun (WGS) entry which is preliminary data.</text>
</comment>
<keyword evidence="1" id="KW-0677">Repeat</keyword>
<dbReference type="STRING" id="299467.A0A443SGY2"/>
<dbReference type="OrthoDB" id="7694084at2759"/>
<keyword evidence="2" id="KW-0802">TPR repeat</keyword>
<evidence type="ECO:0000256" key="4">
    <source>
        <dbReference type="SAM" id="MobiDB-lite"/>
    </source>
</evidence>
<feature type="coiled-coil region" evidence="3">
    <location>
        <begin position="150"/>
        <end position="177"/>
    </location>
</feature>
<evidence type="ECO:0000256" key="2">
    <source>
        <dbReference type="PROSITE-ProRule" id="PRU00339"/>
    </source>
</evidence>
<dbReference type="AlphaFoldDB" id="A0A443SGY2"/>
<feature type="region of interest" description="Disordered" evidence="4">
    <location>
        <begin position="269"/>
        <end position="292"/>
    </location>
</feature>
<accession>A0A443SGY2</accession>
<dbReference type="SMART" id="SM00028">
    <property type="entry name" value="TPR"/>
    <property type="match status" value="4"/>
</dbReference>
<sequence>MKCKIELWLYEEALADATYCLKLDNGKLKGYEMEVKCHIAFGDLVKANACLTHMFTMFRGTEFVTSKTRLIQKLMTLNKDYLRYVEKGDYHSALNAINDLIDHMYRSISHRLFKAHVLNKLREYERAEKIAKTVLEIEPKNLTAQRIIQYAQLNAKQAKIREEIDRLHSNQRRLEQSRKRPIEKVNVRKEGSDKQRHCEKKLRQSSVEKVSVHKQVADKSRQHDNMFRQPSVEEVAVGKPVAGREHHCGQKLKQCSVEVVSVNKQVANNERQCGEKSRSKNSKVDEKVGKDKDLEPSIKKKCDTELQVVYDGYASKSLQKSTLPEKQLPKLTEVEPVKSAKLLLIEKTKEKATEAFKALDFRKSYDLYMYALSIDPSNKIENAKLHFNKSVVALKLGNVKEAIDSCSKAIHLNPGYFKAYLRRAKLNLDSKHFKDAIMDYEAVIRLKPEKGLSRNVEYKPFQMK</sequence>
<dbReference type="PANTHER" id="PTHR45188:SF2">
    <property type="entry name" value="DNAJ HOMOLOG SUBFAMILY C MEMBER 7"/>
    <property type="match status" value="1"/>
</dbReference>
<feature type="compositionally biased region" description="Basic and acidic residues" evidence="4">
    <location>
        <begin position="272"/>
        <end position="292"/>
    </location>
</feature>
<reference evidence="5 6" key="1">
    <citation type="journal article" date="2018" name="Gigascience">
        <title>Genomes of trombidid mites reveal novel predicted allergens and laterally-transferred genes associated with secondary metabolism.</title>
        <authorList>
            <person name="Dong X."/>
            <person name="Chaisiri K."/>
            <person name="Xia D."/>
            <person name="Armstrong S.D."/>
            <person name="Fang Y."/>
            <person name="Donnelly M.J."/>
            <person name="Kadowaki T."/>
            <person name="McGarry J.W."/>
            <person name="Darby A.C."/>
            <person name="Makepeace B.L."/>
        </authorList>
    </citation>
    <scope>NUCLEOTIDE SEQUENCE [LARGE SCALE GENOMIC DNA]</scope>
    <source>
        <strain evidence="5">UoL-UT</strain>
    </source>
</reference>
<feature type="repeat" description="TPR" evidence="2">
    <location>
        <begin position="417"/>
        <end position="450"/>
    </location>
</feature>
<dbReference type="InterPro" id="IPR011990">
    <property type="entry name" value="TPR-like_helical_dom_sf"/>
</dbReference>
<dbReference type="Pfam" id="PF13181">
    <property type="entry name" value="TPR_8"/>
    <property type="match status" value="3"/>
</dbReference>
<gene>
    <name evidence="5" type="ORF">B4U80_07689</name>
</gene>
<keyword evidence="3" id="KW-0175">Coiled coil</keyword>
<protein>
    <submittedName>
        <fullName evidence="5">DnaJ subfamily C member 7-like protein</fullName>
    </submittedName>
</protein>
<evidence type="ECO:0000256" key="3">
    <source>
        <dbReference type="SAM" id="Coils"/>
    </source>
</evidence>
<name>A0A443SGY2_9ACAR</name>
<organism evidence="5 6">
    <name type="scientific">Leptotrombidium deliense</name>
    <dbReference type="NCBI Taxonomy" id="299467"/>
    <lineage>
        <taxon>Eukaryota</taxon>
        <taxon>Metazoa</taxon>
        <taxon>Ecdysozoa</taxon>
        <taxon>Arthropoda</taxon>
        <taxon>Chelicerata</taxon>
        <taxon>Arachnida</taxon>
        <taxon>Acari</taxon>
        <taxon>Acariformes</taxon>
        <taxon>Trombidiformes</taxon>
        <taxon>Prostigmata</taxon>
        <taxon>Anystina</taxon>
        <taxon>Parasitengona</taxon>
        <taxon>Trombiculoidea</taxon>
        <taxon>Trombiculidae</taxon>
        <taxon>Leptotrombidium</taxon>
    </lineage>
</organism>
<dbReference type="VEuPathDB" id="VectorBase:LDEU005298"/>
<feature type="repeat" description="TPR" evidence="2">
    <location>
        <begin position="383"/>
        <end position="416"/>
    </location>
</feature>
<dbReference type="InterPro" id="IPR019734">
    <property type="entry name" value="TPR_rpt"/>
</dbReference>
<evidence type="ECO:0000256" key="1">
    <source>
        <dbReference type="ARBA" id="ARBA00022737"/>
    </source>
</evidence>
<dbReference type="SUPFAM" id="SSF48452">
    <property type="entry name" value="TPR-like"/>
    <property type="match status" value="2"/>
</dbReference>
<keyword evidence="6" id="KW-1185">Reference proteome</keyword>
<dbReference type="EMBL" id="NCKV01002506">
    <property type="protein sequence ID" value="RWS26742.1"/>
    <property type="molecule type" value="Genomic_DNA"/>
</dbReference>
<dbReference type="PROSITE" id="PS50005">
    <property type="entry name" value="TPR"/>
    <property type="match status" value="2"/>
</dbReference>
<evidence type="ECO:0000313" key="5">
    <source>
        <dbReference type="EMBL" id="RWS26742.1"/>
    </source>
</evidence>
<evidence type="ECO:0000313" key="6">
    <source>
        <dbReference type="Proteomes" id="UP000288716"/>
    </source>
</evidence>
<dbReference type="PANTHER" id="PTHR45188">
    <property type="entry name" value="DNAJ PROTEIN P58IPK HOMOLOG"/>
    <property type="match status" value="1"/>
</dbReference>